<evidence type="ECO:0000259" key="7">
    <source>
        <dbReference type="Pfam" id="PF01266"/>
    </source>
</evidence>
<keyword evidence="5" id="KW-0274">FAD</keyword>
<name>A0A0C2J3L8_THEKT</name>
<dbReference type="PANTHER" id="PTHR11985:SF15">
    <property type="entry name" value="GLYCEROL-3-PHOSPHATE DEHYDROGENASE, MITOCHONDRIAL"/>
    <property type="match status" value="1"/>
</dbReference>
<dbReference type="GO" id="GO:0005739">
    <property type="term" value="C:mitochondrion"/>
    <property type="evidence" value="ECO:0007669"/>
    <property type="project" value="TreeGrafter"/>
</dbReference>
<dbReference type="EC" id="1.1.5.3" evidence="3"/>
<keyword evidence="4" id="KW-0285">Flavoprotein</keyword>
<evidence type="ECO:0000313" key="9">
    <source>
        <dbReference type="Proteomes" id="UP000031668"/>
    </source>
</evidence>
<evidence type="ECO:0000256" key="1">
    <source>
        <dbReference type="ARBA" id="ARBA00001974"/>
    </source>
</evidence>
<dbReference type="SUPFAM" id="SSF51905">
    <property type="entry name" value="FAD/NAD(P)-binding domain"/>
    <property type="match status" value="1"/>
</dbReference>
<dbReference type="Proteomes" id="UP000031668">
    <property type="component" value="Unassembled WGS sequence"/>
</dbReference>
<protein>
    <recommendedName>
        <fullName evidence="3">glycerol-3-phosphate dehydrogenase</fullName>
        <ecNumber evidence="3">1.1.5.3</ecNumber>
    </recommendedName>
</protein>
<evidence type="ECO:0000256" key="6">
    <source>
        <dbReference type="ARBA" id="ARBA00023002"/>
    </source>
</evidence>
<dbReference type="GO" id="GO:0006072">
    <property type="term" value="P:glycerol-3-phosphate metabolic process"/>
    <property type="evidence" value="ECO:0007669"/>
    <property type="project" value="InterPro"/>
</dbReference>
<evidence type="ECO:0000256" key="2">
    <source>
        <dbReference type="ARBA" id="ARBA00007330"/>
    </source>
</evidence>
<dbReference type="InterPro" id="IPR000447">
    <property type="entry name" value="G3P_DH_FAD-dep"/>
</dbReference>
<sequence length="137" mass="14762">MLEEIKTDFFDVIIVGGGAIGCGVAYEASTRGSNSFTVGLKVGLVERNDFGSGSSSKSTKLIHGGLMHLQKAIRRLDRSQSLFKKTIRMLTNISGYTKEHATLSTPHLNHIRCVSSNNGLGCQYSPNMSGFGTPHSK</sequence>
<dbReference type="InterPro" id="IPR006076">
    <property type="entry name" value="FAD-dep_OxRdtase"/>
</dbReference>
<dbReference type="PANTHER" id="PTHR11985">
    <property type="entry name" value="GLYCEROL-3-PHOSPHATE DEHYDROGENASE"/>
    <property type="match status" value="1"/>
</dbReference>
<comment type="cofactor">
    <cofactor evidence="1">
        <name>FAD</name>
        <dbReference type="ChEBI" id="CHEBI:57692"/>
    </cofactor>
</comment>
<proteinExistence type="inferred from homology"/>
<dbReference type="AlphaFoldDB" id="A0A0C2J3L8"/>
<accession>A0A0C2J3L8</accession>
<keyword evidence="6" id="KW-0560">Oxidoreductase</keyword>
<dbReference type="EMBL" id="JWZT01004623">
    <property type="protein sequence ID" value="KII63637.1"/>
    <property type="molecule type" value="Genomic_DNA"/>
</dbReference>
<reference evidence="8 9" key="1">
    <citation type="journal article" date="2014" name="Genome Biol. Evol.">
        <title>The genome of the myxosporean Thelohanellus kitauei shows adaptations to nutrient acquisition within its fish host.</title>
        <authorList>
            <person name="Yang Y."/>
            <person name="Xiong J."/>
            <person name="Zhou Z."/>
            <person name="Huo F."/>
            <person name="Miao W."/>
            <person name="Ran C."/>
            <person name="Liu Y."/>
            <person name="Zhang J."/>
            <person name="Feng J."/>
            <person name="Wang M."/>
            <person name="Wang M."/>
            <person name="Wang L."/>
            <person name="Yao B."/>
        </authorList>
    </citation>
    <scope>NUCLEOTIDE SEQUENCE [LARGE SCALE GENOMIC DNA]</scope>
    <source>
        <strain evidence="8">Wuqing</strain>
    </source>
</reference>
<evidence type="ECO:0000256" key="4">
    <source>
        <dbReference type="ARBA" id="ARBA00022630"/>
    </source>
</evidence>
<evidence type="ECO:0000256" key="3">
    <source>
        <dbReference type="ARBA" id="ARBA00013029"/>
    </source>
</evidence>
<dbReference type="PROSITE" id="PS51257">
    <property type="entry name" value="PROKAR_LIPOPROTEIN"/>
    <property type="match status" value="1"/>
</dbReference>
<comment type="similarity">
    <text evidence="2">Belongs to the FAD-dependent glycerol-3-phosphate dehydrogenase family.</text>
</comment>
<comment type="caution">
    <text evidence="8">The sequence shown here is derived from an EMBL/GenBank/DDBJ whole genome shotgun (WGS) entry which is preliminary data.</text>
</comment>
<evidence type="ECO:0000313" key="8">
    <source>
        <dbReference type="EMBL" id="KII63637.1"/>
    </source>
</evidence>
<feature type="domain" description="FAD dependent oxidoreductase" evidence="7">
    <location>
        <begin position="11"/>
        <end position="89"/>
    </location>
</feature>
<keyword evidence="9" id="KW-1185">Reference proteome</keyword>
<dbReference type="Pfam" id="PF01266">
    <property type="entry name" value="DAO"/>
    <property type="match status" value="1"/>
</dbReference>
<dbReference type="GO" id="GO:0004368">
    <property type="term" value="F:glycerol-3-phosphate dehydrogenase (quinone) activity"/>
    <property type="evidence" value="ECO:0007669"/>
    <property type="project" value="UniProtKB-EC"/>
</dbReference>
<dbReference type="InterPro" id="IPR036188">
    <property type="entry name" value="FAD/NAD-bd_sf"/>
</dbReference>
<dbReference type="OrthoDB" id="264015at2759"/>
<organism evidence="8 9">
    <name type="scientific">Thelohanellus kitauei</name>
    <name type="common">Myxosporean</name>
    <dbReference type="NCBI Taxonomy" id="669202"/>
    <lineage>
        <taxon>Eukaryota</taxon>
        <taxon>Metazoa</taxon>
        <taxon>Cnidaria</taxon>
        <taxon>Myxozoa</taxon>
        <taxon>Myxosporea</taxon>
        <taxon>Bivalvulida</taxon>
        <taxon>Platysporina</taxon>
        <taxon>Myxobolidae</taxon>
        <taxon>Thelohanellus</taxon>
    </lineage>
</organism>
<evidence type="ECO:0000256" key="5">
    <source>
        <dbReference type="ARBA" id="ARBA00022827"/>
    </source>
</evidence>
<dbReference type="Gene3D" id="3.50.50.60">
    <property type="entry name" value="FAD/NAD(P)-binding domain"/>
    <property type="match status" value="1"/>
</dbReference>
<gene>
    <name evidence="8" type="ORF">RF11_06173</name>
</gene>